<gene>
    <name evidence="1" type="ORF">RM541_11990</name>
</gene>
<organism evidence="1 2">
    <name type="scientific">Autumnicola psychrophila</name>
    <dbReference type="NCBI Taxonomy" id="3075592"/>
    <lineage>
        <taxon>Bacteria</taxon>
        <taxon>Pseudomonadati</taxon>
        <taxon>Bacteroidota</taxon>
        <taxon>Flavobacteriia</taxon>
        <taxon>Flavobacteriales</taxon>
        <taxon>Flavobacteriaceae</taxon>
        <taxon>Autumnicola</taxon>
    </lineage>
</organism>
<evidence type="ECO:0000313" key="1">
    <source>
        <dbReference type="EMBL" id="MDT0687086.1"/>
    </source>
</evidence>
<evidence type="ECO:0000313" key="2">
    <source>
        <dbReference type="Proteomes" id="UP001253848"/>
    </source>
</evidence>
<dbReference type="Proteomes" id="UP001253848">
    <property type="component" value="Unassembled WGS sequence"/>
</dbReference>
<proteinExistence type="predicted"/>
<keyword evidence="2" id="KW-1185">Reference proteome</keyword>
<sequence>MKKIQVGFLMSYDYELLKKAIPPVYAAADSVFIALDENYRTWSGGKITVDPEFFKWLEEIDVDQKITIYKDNFYVPELTPMQNEVRERKMLAQKMGDKNWLIQLDSDEYFLNFKKFVRDLHKYDHFLNKPEDNPVQIAAFLLVLYKHVDGGILYVDNVQRLMVATNFPDYKVGRNTKERVIYTKNILLHECVSRSEEEVLTKLRNWGHREETNPDQFLEKWRAVNSKNFSEYQDFFYLEPEKWKKLAFVNGNSIEEINSNLDSTALIPSDWYIRKKNFGQWFKFLFK</sequence>
<accession>A0ABU3DTP2</accession>
<dbReference type="EMBL" id="JAVRHN010000008">
    <property type="protein sequence ID" value="MDT0687086.1"/>
    <property type="molecule type" value="Genomic_DNA"/>
</dbReference>
<dbReference type="RefSeq" id="WP_311500387.1">
    <property type="nucleotide sequence ID" value="NZ_JAVRHN010000008.1"/>
</dbReference>
<comment type="caution">
    <text evidence="1">The sequence shown here is derived from an EMBL/GenBank/DDBJ whole genome shotgun (WGS) entry which is preliminary data.</text>
</comment>
<name>A0ABU3DTP2_9FLAO</name>
<protein>
    <recommendedName>
        <fullName evidence="3">Glycosyltransferase</fullName>
    </recommendedName>
</protein>
<reference evidence="1 2" key="1">
    <citation type="submission" date="2023-09" db="EMBL/GenBank/DDBJ databases">
        <authorList>
            <person name="Rey-Velasco X."/>
        </authorList>
    </citation>
    <scope>NUCLEOTIDE SEQUENCE [LARGE SCALE GENOMIC DNA]</scope>
    <source>
        <strain evidence="1 2">F225</strain>
    </source>
</reference>
<evidence type="ECO:0008006" key="3">
    <source>
        <dbReference type="Google" id="ProtNLM"/>
    </source>
</evidence>